<dbReference type="AlphaFoldDB" id="A0AAE1D119"/>
<evidence type="ECO:0008006" key="4">
    <source>
        <dbReference type="Google" id="ProtNLM"/>
    </source>
</evidence>
<comment type="caution">
    <text evidence="2">The sequence shown here is derived from an EMBL/GenBank/DDBJ whole genome shotgun (WGS) entry which is preliminary data.</text>
</comment>
<gene>
    <name evidence="2" type="ORF">RRG08_033089</name>
</gene>
<protein>
    <recommendedName>
        <fullName evidence="4">Extracellular membrane protein CFEM domain-containing protein</fullName>
    </recommendedName>
</protein>
<sequence length="84" mass="8981">MQVVRTVLVVWATLSAASVKVSLVDVSGVDQCVELLAKGCTVAKKCCDEVEASFFCNFMSNCDLKSAGEFSQCKEIGDGPLNTR</sequence>
<evidence type="ECO:0000313" key="3">
    <source>
        <dbReference type="Proteomes" id="UP001283361"/>
    </source>
</evidence>
<feature type="signal peptide" evidence="1">
    <location>
        <begin position="1"/>
        <end position="17"/>
    </location>
</feature>
<proteinExistence type="predicted"/>
<keyword evidence="3" id="KW-1185">Reference proteome</keyword>
<name>A0AAE1D119_9GAST</name>
<feature type="chain" id="PRO_5041991812" description="Extracellular membrane protein CFEM domain-containing protein" evidence="1">
    <location>
        <begin position="18"/>
        <end position="84"/>
    </location>
</feature>
<organism evidence="2 3">
    <name type="scientific">Elysia crispata</name>
    <name type="common">lettuce slug</name>
    <dbReference type="NCBI Taxonomy" id="231223"/>
    <lineage>
        <taxon>Eukaryota</taxon>
        <taxon>Metazoa</taxon>
        <taxon>Spiralia</taxon>
        <taxon>Lophotrochozoa</taxon>
        <taxon>Mollusca</taxon>
        <taxon>Gastropoda</taxon>
        <taxon>Heterobranchia</taxon>
        <taxon>Euthyneura</taxon>
        <taxon>Panpulmonata</taxon>
        <taxon>Sacoglossa</taxon>
        <taxon>Placobranchoidea</taxon>
        <taxon>Plakobranchidae</taxon>
        <taxon>Elysia</taxon>
    </lineage>
</organism>
<accession>A0AAE1D119</accession>
<evidence type="ECO:0000313" key="2">
    <source>
        <dbReference type="EMBL" id="KAK3750690.1"/>
    </source>
</evidence>
<dbReference type="EMBL" id="JAWDGP010005858">
    <property type="protein sequence ID" value="KAK3750690.1"/>
    <property type="molecule type" value="Genomic_DNA"/>
</dbReference>
<reference evidence="2" key="1">
    <citation type="journal article" date="2023" name="G3 (Bethesda)">
        <title>A reference genome for the long-term kleptoplast-retaining sea slug Elysia crispata morphotype clarki.</title>
        <authorList>
            <person name="Eastman K.E."/>
            <person name="Pendleton A.L."/>
            <person name="Shaikh M.A."/>
            <person name="Suttiyut T."/>
            <person name="Ogas R."/>
            <person name="Tomko P."/>
            <person name="Gavelis G."/>
            <person name="Widhalm J.R."/>
            <person name="Wisecaver J.H."/>
        </authorList>
    </citation>
    <scope>NUCLEOTIDE SEQUENCE</scope>
    <source>
        <strain evidence="2">ECLA1</strain>
    </source>
</reference>
<evidence type="ECO:0000256" key="1">
    <source>
        <dbReference type="SAM" id="SignalP"/>
    </source>
</evidence>
<dbReference type="Proteomes" id="UP001283361">
    <property type="component" value="Unassembled WGS sequence"/>
</dbReference>
<keyword evidence="1" id="KW-0732">Signal</keyword>